<evidence type="ECO:0000256" key="1">
    <source>
        <dbReference type="SAM" id="Phobius"/>
    </source>
</evidence>
<proteinExistence type="predicted"/>
<keyword evidence="1" id="KW-0812">Transmembrane</keyword>
<evidence type="ECO:0000313" key="3">
    <source>
        <dbReference type="Proteomes" id="UP000030645"/>
    </source>
</evidence>
<feature type="transmembrane region" description="Helical" evidence="1">
    <location>
        <begin position="6"/>
        <end position="27"/>
    </location>
</feature>
<sequence>MELITTTPGITFLFLIPLHLLQPITLAKKEQRGRISKWLATEKEDECGGSRFVDKAEFGIHGRAKRLGFVIRDEVADWARELVEKRDWVVVTWGQEVRGGCGWVSRFIKAADEDAIETGG</sequence>
<protein>
    <submittedName>
        <fullName evidence="2">Uncharacterized protein</fullName>
    </submittedName>
</protein>
<reference evidence="3" key="1">
    <citation type="submission" date="2013-01" db="EMBL/GenBank/DDBJ databases">
        <title>Draft Genome Sequence of a Mulberry Tree, Morus notabilis C.K. Schneid.</title>
        <authorList>
            <person name="He N."/>
            <person name="Zhao S."/>
        </authorList>
    </citation>
    <scope>NUCLEOTIDE SEQUENCE</scope>
</reference>
<keyword evidence="1" id="KW-0472">Membrane</keyword>
<dbReference type="Proteomes" id="UP000030645">
    <property type="component" value="Unassembled WGS sequence"/>
</dbReference>
<evidence type="ECO:0000313" key="2">
    <source>
        <dbReference type="EMBL" id="EXB86682.1"/>
    </source>
</evidence>
<name>W9RMF5_9ROSA</name>
<accession>W9RMF5</accession>
<dbReference type="AlphaFoldDB" id="W9RMF5"/>
<keyword evidence="1" id="KW-1133">Transmembrane helix</keyword>
<organism evidence="2 3">
    <name type="scientific">Morus notabilis</name>
    <dbReference type="NCBI Taxonomy" id="981085"/>
    <lineage>
        <taxon>Eukaryota</taxon>
        <taxon>Viridiplantae</taxon>
        <taxon>Streptophyta</taxon>
        <taxon>Embryophyta</taxon>
        <taxon>Tracheophyta</taxon>
        <taxon>Spermatophyta</taxon>
        <taxon>Magnoliopsida</taxon>
        <taxon>eudicotyledons</taxon>
        <taxon>Gunneridae</taxon>
        <taxon>Pentapetalae</taxon>
        <taxon>rosids</taxon>
        <taxon>fabids</taxon>
        <taxon>Rosales</taxon>
        <taxon>Moraceae</taxon>
        <taxon>Moreae</taxon>
        <taxon>Morus</taxon>
    </lineage>
</organism>
<gene>
    <name evidence="2" type="ORF">L484_013213</name>
</gene>
<dbReference type="EMBL" id="KE344918">
    <property type="protein sequence ID" value="EXB86682.1"/>
    <property type="molecule type" value="Genomic_DNA"/>
</dbReference>
<keyword evidence="3" id="KW-1185">Reference proteome</keyword>